<comment type="pathway">
    <text evidence="3 11">Cofactor biosynthesis; thiamine diphosphate biosynthesis; 4-methyl-5-(2-phosphoethyl)-thiazole from 5-(2-hydroxyethyl)-4-methylthiazole: step 1/1.</text>
</comment>
<feature type="binding site" evidence="11">
    <location>
        <position position="176"/>
    </location>
    <ligand>
        <name>ATP</name>
        <dbReference type="ChEBI" id="CHEBI:30616"/>
    </ligand>
</feature>
<dbReference type="UniPathway" id="UPA00060">
    <property type="reaction ID" value="UER00139"/>
</dbReference>
<evidence type="ECO:0000256" key="2">
    <source>
        <dbReference type="ARBA" id="ARBA00001946"/>
    </source>
</evidence>
<keyword evidence="4 11" id="KW-0808">Transferase</keyword>
<keyword evidence="9 11" id="KW-0460">Magnesium</keyword>
<feature type="binding site" evidence="11">
    <location>
        <position position="130"/>
    </location>
    <ligand>
        <name>ATP</name>
        <dbReference type="ChEBI" id="CHEBI:30616"/>
    </ligand>
</feature>
<keyword evidence="5 11" id="KW-0479">Metal-binding</keyword>
<dbReference type="RefSeq" id="WP_102239270.1">
    <property type="nucleotide sequence ID" value="NZ_PNHK01000003.1"/>
</dbReference>
<keyword evidence="7 11" id="KW-0418">Kinase</keyword>
<dbReference type="GO" id="GO:0000287">
    <property type="term" value="F:magnesium ion binding"/>
    <property type="evidence" value="ECO:0007669"/>
    <property type="project" value="UniProtKB-UniRule"/>
</dbReference>
<comment type="similarity">
    <text evidence="11">Belongs to the Thz kinase family.</text>
</comment>
<keyword evidence="6 11" id="KW-0547">Nucleotide-binding</keyword>
<name>A0A2N6VMT2_9MICO</name>
<evidence type="ECO:0000256" key="3">
    <source>
        <dbReference type="ARBA" id="ARBA00004868"/>
    </source>
</evidence>
<dbReference type="EMBL" id="PNHK01000003">
    <property type="protein sequence ID" value="PMD05333.1"/>
    <property type="molecule type" value="Genomic_DNA"/>
</dbReference>
<dbReference type="NCBIfam" id="NF006830">
    <property type="entry name" value="PRK09355.1"/>
    <property type="match status" value="1"/>
</dbReference>
<dbReference type="HAMAP" id="MF_00228">
    <property type="entry name" value="Thz_kinase"/>
    <property type="match status" value="1"/>
</dbReference>
<evidence type="ECO:0000256" key="5">
    <source>
        <dbReference type="ARBA" id="ARBA00022723"/>
    </source>
</evidence>
<dbReference type="PIRSF" id="PIRSF000513">
    <property type="entry name" value="Thz_kinase"/>
    <property type="match status" value="1"/>
</dbReference>
<protein>
    <recommendedName>
        <fullName evidence="11">Hydroxyethylthiazole kinase</fullName>
        <ecNumber evidence="11">2.7.1.50</ecNumber>
    </recommendedName>
    <alternativeName>
        <fullName evidence="11">4-methyl-5-beta-hydroxyethylthiazole kinase</fullName>
        <shortName evidence="11">TH kinase</shortName>
        <shortName evidence="11">Thz kinase</shortName>
    </alternativeName>
</protein>
<evidence type="ECO:0000256" key="11">
    <source>
        <dbReference type="HAMAP-Rule" id="MF_00228"/>
    </source>
</evidence>
<evidence type="ECO:0000256" key="10">
    <source>
        <dbReference type="ARBA" id="ARBA00022977"/>
    </source>
</evidence>
<organism evidence="12 13">
    <name type="scientific">Brevibacterium paucivorans</name>
    <dbReference type="NCBI Taxonomy" id="170994"/>
    <lineage>
        <taxon>Bacteria</taxon>
        <taxon>Bacillati</taxon>
        <taxon>Actinomycetota</taxon>
        <taxon>Actinomycetes</taxon>
        <taxon>Micrococcales</taxon>
        <taxon>Brevibacteriaceae</taxon>
        <taxon>Brevibacterium</taxon>
    </lineage>
</organism>
<sequence>MTPVSESGTGNTPEFTPAFLTHMRELTPLVQCITNTVVQEVAANILLAAGASPAMIDHEADAAAFAKVANGVSVNFGTPSSHTYLSIDAAVQQRTEDGTTWVLDPVGLGVAPFRTARVFRALSERPTVVRGNASEVAGLAGMGQGARGIEAVDDVESALPAARKLSSEYGSVVAISGPTDAIVTTIGETTFVSHVEGGSTYMPLVVGTGCSLGALVAGYAGTAHHLLGESATTEEKLTRYHQATVTAHAHFAAAGQRAHELADGPGSFKVHFLDQLHAVTETDLGEINVTTEEL</sequence>
<dbReference type="OrthoDB" id="8909021at2"/>
<dbReference type="GO" id="GO:0009228">
    <property type="term" value="P:thiamine biosynthetic process"/>
    <property type="evidence" value="ECO:0007669"/>
    <property type="project" value="UniProtKB-KW"/>
</dbReference>
<evidence type="ECO:0000256" key="1">
    <source>
        <dbReference type="ARBA" id="ARBA00001771"/>
    </source>
</evidence>
<dbReference type="EC" id="2.7.1.50" evidence="11"/>
<proteinExistence type="inferred from homology"/>
<comment type="function">
    <text evidence="11">Catalyzes the phosphorylation of the hydroxyl group of 4-methyl-5-beta-hydroxyethylthiazole (THZ).</text>
</comment>
<dbReference type="GO" id="GO:0005524">
    <property type="term" value="F:ATP binding"/>
    <property type="evidence" value="ECO:0007669"/>
    <property type="project" value="UniProtKB-UniRule"/>
</dbReference>
<feature type="binding site" evidence="11">
    <location>
        <position position="207"/>
    </location>
    <ligand>
        <name>substrate</name>
    </ligand>
</feature>
<accession>A0A2N6VMT2</accession>
<dbReference type="Gene3D" id="3.40.1190.20">
    <property type="match status" value="1"/>
</dbReference>
<evidence type="ECO:0000256" key="6">
    <source>
        <dbReference type="ARBA" id="ARBA00022741"/>
    </source>
</evidence>
<dbReference type="SUPFAM" id="SSF53613">
    <property type="entry name" value="Ribokinase-like"/>
    <property type="match status" value="1"/>
</dbReference>
<comment type="cofactor">
    <cofactor evidence="2 11">
        <name>Mg(2+)</name>
        <dbReference type="ChEBI" id="CHEBI:18420"/>
    </cofactor>
</comment>
<gene>
    <name evidence="11" type="primary">thiM</name>
    <name evidence="12" type="ORF">CJ199_09015</name>
</gene>
<dbReference type="Proteomes" id="UP000235598">
    <property type="component" value="Unassembled WGS sequence"/>
</dbReference>
<evidence type="ECO:0000256" key="8">
    <source>
        <dbReference type="ARBA" id="ARBA00022840"/>
    </source>
</evidence>
<dbReference type="GO" id="GO:0009229">
    <property type="term" value="P:thiamine diphosphate biosynthetic process"/>
    <property type="evidence" value="ECO:0007669"/>
    <property type="project" value="UniProtKB-UniRule"/>
</dbReference>
<dbReference type="PRINTS" id="PR01099">
    <property type="entry name" value="HYETHTZKNASE"/>
</dbReference>
<dbReference type="InterPro" id="IPR000417">
    <property type="entry name" value="Hyethyz_kinase"/>
</dbReference>
<dbReference type="InterPro" id="IPR029056">
    <property type="entry name" value="Ribokinase-like"/>
</dbReference>
<evidence type="ECO:0000313" key="13">
    <source>
        <dbReference type="Proteomes" id="UP000235598"/>
    </source>
</evidence>
<dbReference type="Pfam" id="PF02110">
    <property type="entry name" value="HK"/>
    <property type="match status" value="1"/>
</dbReference>
<dbReference type="CDD" id="cd01170">
    <property type="entry name" value="THZ_kinase"/>
    <property type="match status" value="1"/>
</dbReference>
<evidence type="ECO:0000256" key="7">
    <source>
        <dbReference type="ARBA" id="ARBA00022777"/>
    </source>
</evidence>
<keyword evidence="10 11" id="KW-0784">Thiamine biosynthesis</keyword>
<dbReference type="GO" id="GO:0004417">
    <property type="term" value="F:hydroxyethylthiazole kinase activity"/>
    <property type="evidence" value="ECO:0007669"/>
    <property type="project" value="UniProtKB-UniRule"/>
</dbReference>
<comment type="caution">
    <text evidence="12">The sequence shown here is derived from an EMBL/GenBank/DDBJ whole genome shotgun (WGS) entry which is preliminary data.</text>
</comment>
<reference evidence="12 13" key="1">
    <citation type="submission" date="2017-09" db="EMBL/GenBank/DDBJ databases">
        <title>Bacterial strain isolated from the female urinary microbiota.</title>
        <authorList>
            <person name="Thomas-White K."/>
            <person name="Kumar N."/>
            <person name="Forster S."/>
            <person name="Putonti C."/>
            <person name="Lawley T."/>
            <person name="Wolfe A.J."/>
        </authorList>
    </citation>
    <scope>NUCLEOTIDE SEQUENCE [LARGE SCALE GENOMIC DNA]</scope>
    <source>
        <strain evidence="12 13">UMB1301</strain>
    </source>
</reference>
<evidence type="ECO:0000256" key="4">
    <source>
        <dbReference type="ARBA" id="ARBA00022679"/>
    </source>
</evidence>
<keyword evidence="8 11" id="KW-0067">ATP-binding</keyword>
<comment type="catalytic activity">
    <reaction evidence="1 11">
        <text>5-(2-hydroxyethyl)-4-methylthiazole + ATP = 4-methyl-5-(2-phosphooxyethyl)-thiazole + ADP + H(+)</text>
        <dbReference type="Rhea" id="RHEA:24212"/>
        <dbReference type="ChEBI" id="CHEBI:15378"/>
        <dbReference type="ChEBI" id="CHEBI:17957"/>
        <dbReference type="ChEBI" id="CHEBI:30616"/>
        <dbReference type="ChEBI" id="CHEBI:58296"/>
        <dbReference type="ChEBI" id="CHEBI:456216"/>
        <dbReference type="EC" id="2.7.1.50"/>
    </reaction>
</comment>
<feature type="binding site" evidence="11">
    <location>
        <position position="55"/>
    </location>
    <ligand>
        <name>substrate</name>
    </ligand>
</feature>
<evidence type="ECO:0000313" key="12">
    <source>
        <dbReference type="EMBL" id="PMD05333.1"/>
    </source>
</evidence>
<dbReference type="AlphaFoldDB" id="A0A2N6VMT2"/>
<evidence type="ECO:0000256" key="9">
    <source>
        <dbReference type="ARBA" id="ARBA00022842"/>
    </source>
</evidence>